<dbReference type="GO" id="GO:0015179">
    <property type="term" value="F:L-amino acid transmembrane transporter activity"/>
    <property type="evidence" value="ECO:0007669"/>
    <property type="project" value="TreeGrafter"/>
</dbReference>
<keyword evidence="10 17" id="KW-0472">Membrane</keyword>
<feature type="transmembrane region" description="Helical" evidence="17">
    <location>
        <begin position="432"/>
        <end position="459"/>
    </location>
</feature>
<feature type="binding site" evidence="15">
    <location>
        <position position="111"/>
    </location>
    <ligand>
        <name>Na(+)</name>
        <dbReference type="ChEBI" id="CHEBI:29101"/>
        <label>1</label>
    </ligand>
</feature>
<dbReference type="EMBL" id="LNIX01000002">
    <property type="protein sequence ID" value="OXA60743.1"/>
    <property type="molecule type" value="Genomic_DNA"/>
</dbReference>
<evidence type="ECO:0000256" key="10">
    <source>
        <dbReference type="ARBA" id="ARBA00023136"/>
    </source>
</evidence>
<dbReference type="PANTHER" id="PTHR11616:SF321">
    <property type="entry name" value="SODIUM-DEPENDENT NUTRIENT AMINO ACID TRANSPORTER 1-RELATED"/>
    <property type="match status" value="1"/>
</dbReference>
<dbReference type="PRINTS" id="PR00176">
    <property type="entry name" value="NANEUSMPORT"/>
</dbReference>
<feature type="transmembrane region" description="Helical" evidence="17">
    <location>
        <begin position="585"/>
        <end position="603"/>
    </location>
</feature>
<evidence type="ECO:0000256" key="11">
    <source>
        <dbReference type="ARBA" id="ARBA00023180"/>
    </source>
</evidence>
<feature type="binding site" evidence="15">
    <location>
        <position position="448"/>
    </location>
    <ligand>
        <name>Na(+)</name>
        <dbReference type="ChEBI" id="CHEBI:29101"/>
        <label>1</label>
    </ligand>
</feature>
<name>A0A226ET07_FOLCA</name>
<dbReference type="AlphaFoldDB" id="A0A226ET07"/>
<evidence type="ECO:0000313" key="18">
    <source>
        <dbReference type="EMBL" id="OXA60743.1"/>
    </source>
</evidence>
<evidence type="ECO:0000256" key="5">
    <source>
        <dbReference type="ARBA" id="ARBA00022847"/>
    </source>
</evidence>
<dbReference type="Proteomes" id="UP000198287">
    <property type="component" value="Unassembled WGS sequence"/>
</dbReference>
<accession>A0A226ET07</accession>
<keyword evidence="5" id="KW-0769">Symport</keyword>
<evidence type="ECO:0000256" key="2">
    <source>
        <dbReference type="ARBA" id="ARBA00006459"/>
    </source>
</evidence>
<organism evidence="18 19">
    <name type="scientific">Folsomia candida</name>
    <name type="common">Springtail</name>
    <dbReference type="NCBI Taxonomy" id="158441"/>
    <lineage>
        <taxon>Eukaryota</taxon>
        <taxon>Metazoa</taxon>
        <taxon>Ecdysozoa</taxon>
        <taxon>Arthropoda</taxon>
        <taxon>Hexapoda</taxon>
        <taxon>Collembola</taxon>
        <taxon>Entomobryomorpha</taxon>
        <taxon>Isotomoidea</taxon>
        <taxon>Isotomidae</taxon>
        <taxon>Proisotominae</taxon>
        <taxon>Folsomia</taxon>
    </lineage>
</organism>
<evidence type="ECO:0000256" key="7">
    <source>
        <dbReference type="ARBA" id="ARBA00022989"/>
    </source>
</evidence>
<evidence type="ECO:0000256" key="16">
    <source>
        <dbReference type="SAM" id="MobiDB-lite"/>
    </source>
</evidence>
<feature type="binding site" evidence="15">
    <location>
        <position position="444"/>
    </location>
    <ligand>
        <name>Na(+)</name>
        <dbReference type="ChEBI" id="CHEBI:29101"/>
        <label>1</label>
    </ligand>
</feature>
<keyword evidence="12" id="KW-0739">Sodium transport</keyword>
<feature type="transmembrane region" description="Helical" evidence="17">
    <location>
        <begin position="335"/>
        <end position="359"/>
    </location>
</feature>
<proteinExistence type="inferred from homology"/>
<keyword evidence="9" id="KW-0406">Ion transport</keyword>
<feature type="transmembrane region" description="Helical" evidence="17">
    <location>
        <begin position="291"/>
        <end position="315"/>
    </location>
</feature>
<keyword evidence="8 15" id="KW-0915">Sodium</keyword>
<dbReference type="GO" id="GO:0089718">
    <property type="term" value="P:amino acid import across plasma membrane"/>
    <property type="evidence" value="ECO:0007669"/>
    <property type="project" value="TreeGrafter"/>
</dbReference>
<feature type="transmembrane region" description="Helical" evidence="17">
    <location>
        <begin position="546"/>
        <end position="565"/>
    </location>
</feature>
<comment type="function">
    <text evidence="13">Unusual broad substrate spectrum amino acid:sodium cotransporter that promotes absorption of the D isomers of essential amino acids. Neutral amino acids are the preferred substrates, especially methionine and phenylalanine.</text>
</comment>
<dbReference type="OMA" id="SWISIYM"/>
<dbReference type="InterPro" id="IPR000175">
    <property type="entry name" value="Na/ntran_symport"/>
</dbReference>
<comment type="caution">
    <text evidence="18">The sequence shown here is derived from an EMBL/GenBank/DDBJ whole genome shotgun (WGS) entry which is preliminary data.</text>
</comment>
<feature type="region of interest" description="Disordered" evidence="16">
    <location>
        <begin position="1"/>
        <end position="30"/>
    </location>
</feature>
<feature type="binding site" evidence="15">
    <location>
        <position position="345"/>
    </location>
    <ligand>
        <name>Na(+)</name>
        <dbReference type="ChEBI" id="CHEBI:29101"/>
        <label>1</label>
    </ligand>
</feature>
<evidence type="ECO:0000256" key="4">
    <source>
        <dbReference type="ARBA" id="ARBA00022692"/>
    </source>
</evidence>
<feature type="transmembrane region" description="Helical" evidence="17">
    <location>
        <begin position="371"/>
        <end position="392"/>
    </location>
</feature>
<protein>
    <recommendedName>
        <fullName evidence="14">Sodium-dependent nutrient amino acid transporter 1</fullName>
    </recommendedName>
</protein>
<dbReference type="GO" id="GO:0005886">
    <property type="term" value="C:plasma membrane"/>
    <property type="evidence" value="ECO:0007669"/>
    <property type="project" value="TreeGrafter"/>
</dbReference>
<evidence type="ECO:0000313" key="19">
    <source>
        <dbReference type="Proteomes" id="UP000198287"/>
    </source>
</evidence>
<feature type="compositionally biased region" description="Polar residues" evidence="16">
    <location>
        <begin position="1"/>
        <end position="11"/>
    </location>
</feature>
<evidence type="ECO:0000256" key="3">
    <source>
        <dbReference type="ARBA" id="ARBA00022448"/>
    </source>
</evidence>
<dbReference type="GO" id="GO:0046872">
    <property type="term" value="F:metal ion binding"/>
    <property type="evidence" value="ECO:0007669"/>
    <property type="project" value="UniProtKB-KW"/>
</dbReference>
<dbReference type="PROSITE" id="PS50267">
    <property type="entry name" value="NA_NEUROTRAN_SYMP_3"/>
    <property type="match status" value="1"/>
</dbReference>
<gene>
    <name evidence="18" type="ORF">Fcan01_04590</name>
</gene>
<evidence type="ECO:0000256" key="13">
    <source>
        <dbReference type="ARBA" id="ARBA00037785"/>
    </source>
</evidence>
<keyword evidence="4 17" id="KW-0812">Transmembrane</keyword>
<dbReference type="SUPFAM" id="SSF161070">
    <property type="entry name" value="SNF-like"/>
    <property type="match status" value="1"/>
</dbReference>
<dbReference type="PROSITE" id="PS00754">
    <property type="entry name" value="NA_NEUROTRAN_SYMP_2"/>
    <property type="match status" value="1"/>
</dbReference>
<keyword evidence="19" id="KW-1185">Reference proteome</keyword>
<feature type="transmembrane region" description="Helical" evidence="17">
    <location>
        <begin position="501"/>
        <end position="526"/>
    </location>
</feature>
<sequence length="667" mass="74897">MNFKNNSQNYDLTAKVNRSGGDKLPVQPIKHPRITVIQEENDEDDKLPASATSLSRALIESEIQEKVDVSSTDNDSPTPLPLPQKLNQDEPPRLKWSNQWEFMVCCISMSVGLGNIWRFPVTVYKNGGGAFLIPYFIIMIVIGRPVYFLELCLGQFTSRNQVQVWRCVPFFKGVGVGTVVGALCSLSYYVSIVALPIYYLIRCFQNPLPWTECKESWAGVGNCNGTHLNPAKTNRSLPDLYFKNEILQELPNIEDGIGSPEWRLSLCLAFSWLIIYLSISRGVKTMGKVAYVTCIFPSIVLVILLIIGLTLPGAWSGIRFFMEPKWDLLYQPKVWYNAAGQCFFSLNTGLGAIIMFASYNKFSHNIYRDSLIFSLVDTFISVFAAFTTFAILGNLAEELGVSIDSVVGKGDLGLIFVTYPNAIAKMNWAPQLIAALFFLMLFFLGLGSSIANAAAISVIFCDYYSYFREHVVTLSICIIGCSIGLVYVTPGGQFILQLVDFFTSAFFIFTMSSLEVIGVAWFYGIYNFIGDIEFMLGIKLGLFWKICWGVLAPFILMFILVYSLIVEKLEYNGIPFPSAAKGAGWMLAVVAIGCFVTGAIHAMRKVSAVSWMDKLRMSLRPQYGWGPRDPKDREDWQIFISTQDRRSFRQRVRDRFQNGSIDTTKAQ</sequence>
<keyword evidence="11" id="KW-0325">Glycoprotein</keyword>
<dbReference type="GO" id="GO:0005283">
    <property type="term" value="F:amino acid:sodium symporter activity"/>
    <property type="evidence" value="ECO:0007669"/>
    <property type="project" value="TreeGrafter"/>
</dbReference>
<evidence type="ECO:0000256" key="12">
    <source>
        <dbReference type="ARBA" id="ARBA00023201"/>
    </source>
</evidence>
<evidence type="ECO:0000256" key="8">
    <source>
        <dbReference type="ARBA" id="ARBA00023053"/>
    </source>
</evidence>
<dbReference type="OrthoDB" id="6581954at2759"/>
<evidence type="ECO:0000256" key="1">
    <source>
        <dbReference type="ARBA" id="ARBA00004141"/>
    </source>
</evidence>
<feature type="binding site" evidence="15">
    <location>
        <position position="115"/>
    </location>
    <ligand>
        <name>Na(+)</name>
        <dbReference type="ChEBI" id="CHEBI:29101"/>
        <label>1</label>
    </ligand>
</feature>
<keyword evidence="7 17" id="KW-1133">Transmembrane helix</keyword>
<keyword evidence="3" id="KW-0813">Transport</keyword>
<evidence type="ECO:0000256" key="9">
    <source>
        <dbReference type="ARBA" id="ARBA00023065"/>
    </source>
</evidence>
<evidence type="ECO:0000256" key="15">
    <source>
        <dbReference type="PIRSR" id="PIRSR600175-1"/>
    </source>
</evidence>
<feature type="transmembrane region" description="Helical" evidence="17">
    <location>
        <begin position="131"/>
        <end position="153"/>
    </location>
</feature>
<comment type="subcellular location">
    <subcellularLocation>
        <location evidence="1">Membrane</location>
        <topology evidence="1">Multi-pass membrane protein</topology>
    </subcellularLocation>
</comment>
<feature type="transmembrane region" description="Helical" evidence="17">
    <location>
        <begin position="471"/>
        <end position="489"/>
    </location>
</feature>
<evidence type="ECO:0000256" key="17">
    <source>
        <dbReference type="SAM" id="Phobius"/>
    </source>
</evidence>
<feature type="region of interest" description="Disordered" evidence="16">
    <location>
        <begin position="65"/>
        <end position="90"/>
    </location>
</feature>
<keyword evidence="15" id="KW-0479">Metal-binding</keyword>
<reference evidence="18 19" key="1">
    <citation type="submission" date="2015-12" db="EMBL/GenBank/DDBJ databases">
        <title>The genome of Folsomia candida.</title>
        <authorList>
            <person name="Faddeeva A."/>
            <person name="Derks M.F."/>
            <person name="Anvar Y."/>
            <person name="Smit S."/>
            <person name="Van Straalen N."/>
            <person name="Roelofs D."/>
        </authorList>
    </citation>
    <scope>NUCLEOTIDE SEQUENCE [LARGE SCALE GENOMIC DNA]</scope>
    <source>
        <strain evidence="18 19">VU population</strain>
        <tissue evidence="18">Whole body</tissue>
    </source>
</reference>
<comment type="similarity">
    <text evidence="2">Belongs to the sodium:neurotransmitter symporter (SNF) (TC 2.A.22) family.</text>
</comment>
<dbReference type="PANTHER" id="PTHR11616">
    <property type="entry name" value="SODIUM/CHLORIDE DEPENDENT TRANSPORTER"/>
    <property type="match status" value="1"/>
</dbReference>
<evidence type="ECO:0000256" key="14">
    <source>
        <dbReference type="ARBA" id="ARBA00040215"/>
    </source>
</evidence>
<feature type="transmembrane region" description="Helical" evidence="17">
    <location>
        <begin position="174"/>
        <end position="201"/>
    </location>
</feature>
<dbReference type="CDD" id="cd10324">
    <property type="entry name" value="SLC6sbd"/>
    <property type="match status" value="1"/>
</dbReference>
<dbReference type="InterPro" id="IPR037272">
    <property type="entry name" value="SNS_sf"/>
</dbReference>
<dbReference type="Pfam" id="PF00209">
    <property type="entry name" value="SNF"/>
    <property type="match status" value="1"/>
</dbReference>
<keyword evidence="6" id="KW-0029">Amino-acid transport</keyword>
<evidence type="ECO:0000256" key="6">
    <source>
        <dbReference type="ARBA" id="ARBA00022970"/>
    </source>
</evidence>